<proteinExistence type="predicted"/>
<sequence>MRNLYYRFLAFLQNIGVLRIVVQTRPLSKADELMKTQLLSAVSQLIRTDTEDLHLVVGDQTLVAYVRGRALYLPGQESKDGRRTYFAVTPAILGKFYWADKFFEFTGRVQIVDLQFLYKLVEAIDEWLEAFYDAEDTADLYDGHRSVS</sequence>
<dbReference type="EMBL" id="MNUK01000080">
    <property type="protein sequence ID" value="OIN90213.1"/>
    <property type="molecule type" value="Genomic_DNA"/>
</dbReference>
<comment type="caution">
    <text evidence="1">The sequence shown here is derived from an EMBL/GenBank/DDBJ whole genome shotgun (WGS) entry which is preliminary data.</text>
</comment>
<dbReference type="AlphaFoldDB" id="A0A1J4RW02"/>
<dbReference type="Proteomes" id="UP000182345">
    <property type="component" value="Unassembled WGS sequence"/>
</dbReference>
<gene>
    <name evidence="1" type="ORF">AUJ42_03555</name>
</gene>
<organism evidence="1 2">
    <name type="scientific">Candidatus Collierbacteria bacterium CG1_02_44_10</name>
    <dbReference type="NCBI Taxonomy" id="1805087"/>
    <lineage>
        <taxon>Bacteria</taxon>
        <taxon>Candidatus Collieribacteriota</taxon>
    </lineage>
</organism>
<evidence type="ECO:0000313" key="1">
    <source>
        <dbReference type="EMBL" id="OIN90213.1"/>
    </source>
</evidence>
<evidence type="ECO:0000313" key="2">
    <source>
        <dbReference type="Proteomes" id="UP000182345"/>
    </source>
</evidence>
<accession>A0A1J4RW02</accession>
<name>A0A1J4RW02_9BACT</name>
<protein>
    <submittedName>
        <fullName evidence="1">Uncharacterized protein</fullName>
    </submittedName>
</protein>
<reference evidence="1 2" key="1">
    <citation type="journal article" date="2016" name="Environ. Microbiol.">
        <title>Genomic resolution of a cold subsurface aquifer community provides metabolic insights for novel microbes adapted to high CO concentrations.</title>
        <authorList>
            <person name="Probst A.J."/>
            <person name="Castelle C.J."/>
            <person name="Singh A."/>
            <person name="Brown C.T."/>
            <person name="Anantharaman K."/>
            <person name="Sharon I."/>
            <person name="Hug L.A."/>
            <person name="Burstein D."/>
            <person name="Emerson J.B."/>
            <person name="Thomas B.C."/>
            <person name="Banfield J.F."/>
        </authorList>
    </citation>
    <scope>NUCLEOTIDE SEQUENCE [LARGE SCALE GENOMIC DNA]</scope>
    <source>
        <strain evidence="1">CG1_02_44_10</strain>
    </source>
</reference>